<dbReference type="AlphaFoldDB" id="A0ABD2J331"/>
<evidence type="ECO:0008006" key="3">
    <source>
        <dbReference type="Google" id="ProtNLM"/>
    </source>
</evidence>
<protein>
    <recommendedName>
        <fullName evidence="3">C-type lectin domain-containing protein</fullName>
    </recommendedName>
</protein>
<evidence type="ECO:0000313" key="1">
    <source>
        <dbReference type="EMBL" id="KAL3082913.1"/>
    </source>
</evidence>
<organism evidence="1 2">
    <name type="scientific">Heterodera schachtii</name>
    <name type="common">Sugarbeet cyst nematode worm</name>
    <name type="synonym">Tylenchus schachtii</name>
    <dbReference type="NCBI Taxonomy" id="97005"/>
    <lineage>
        <taxon>Eukaryota</taxon>
        <taxon>Metazoa</taxon>
        <taxon>Ecdysozoa</taxon>
        <taxon>Nematoda</taxon>
        <taxon>Chromadorea</taxon>
        <taxon>Rhabditida</taxon>
        <taxon>Tylenchina</taxon>
        <taxon>Tylenchomorpha</taxon>
        <taxon>Tylenchoidea</taxon>
        <taxon>Heteroderidae</taxon>
        <taxon>Heteroderinae</taxon>
        <taxon>Heterodera</taxon>
    </lineage>
</organism>
<dbReference type="InterPro" id="IPR016187">
    <property type="entry name" value="CTDL_fold"/>
</dbReference>
<dbReference type="Proteomes" id="UP001620645">
    <property type="component" value="Unassembled WGS sequence"/>
</dbReference>
<comment type="caution">
    <text evidence="1">The sequence shown here is derived from an EMBL/GenBank/DDBJ whole genome shotgun (WGS) entry which is preliminary data.</text>
</comment>
<sequence length="70" mass="7683">MPWAPGQPSGTVDWTPRSAPTECVQMLLANQQLFGTQAEDGQWNDFECGREVCGVICKKKAKSKGQSEKP</sequence>
<dbReference type="Gene3D" id="3.10.100.10">
    <property type="entry name" value="Mannose-Binding Protein A, subunit A"/>
    <property type="match status" value="1"/>
</dbReference>
<gene>
    <name evidence="1" type="ORF">niasHS_010715</name>
</gene>
<dbReference type="SUPFAM" id="SSF56436">
    <property type="entry name" value="C-type lectin-like"/>
    <property type="match status" value="1"/>
</dbReference>
<dbReference type="InterPro" id="IPR016186">
    <property type="entry name" value="C-type_lectin-like/link_sf"/>
</dbReference>
<proteinExistence type="predicted"/>
<keyword evidence="2" id="KW-1185">Reference proteome</keyword>
<dbReference type="EMBL" id="JBICCN010000254">
    <property type="protein sequence ID" value="KAL3082913.1"/>
    <property type="molecule type" value="Genomic_DNA"/>
</dbReference>
<name>A0ABD2J331_HETSC</name>
<evidence type="ECO:0000313" key="2">
    <source>
        <dbReference type="Proteomes" id="UP001620645"/>
    </source>
</evidence>
<reference evidence="1 2" key="1">
    <citation type="submission" date="2024-10" db="EMBL/GenBank/DDBJ databases">
        <authorList>
            <person name="Kim D."/>
        </authorList>
    </citation>
    <scope>NUCLEOTIDE SEQUENCE [LARGE SCALE GENOMIC DNA]</scope>
    <source>
        <strain evidence="1">Taebaek</strain>
    </source>
</reference>
<accession>A0ABD2J331</accession>